<protein>
    <submittedName>
        <fullName evidence="1">Uncharacterized protein</fullName>
    </submittedName>
</protein>
<accession>A0A804LJV8</accession>
<dbReference type="EnsemblPlants" id="Zm00001eb016060_T001">
    <property type="protein sequence ID" value="Zm00001eb016060_P001"/>
    <property type="gene ID" value="Zm00001eb016060"/>
</dbReference>
<organism evidence="1 2">
    <name type="scientific">Zea mays</name>
    <name type="common">Maize</name>
    <dbReference type="NCBI Taxonomy" id="4577"/>
    <lineage>
        <taxon>Eukaryota</taxon>
        <taxon>Viridiplantae</taxon>
        <taxon>Streptophyta</taxon>
        <taxon>Embryophyta</taxon>
        <taxon>Tracheophyta</taxon>
        <taxon>Spermatophyta</taxon>
        <taxon>Magnoliopsida</taxon>
        <taxon>Liliopsida</taxon>
        <taxon>Poales</taxon>
        <taxon>Poaceae</taxon>
        <taxon>PACMAD clade</taxon>
        <taxon>Panicoideae</taxon>
        <taxon>Andropogonodae</taxon>
        <taxon>Andropogoneae</taxon>
        <taxon>Tripsacinae</taxon>
        <taxon>Zea</taxon>
    </lineage>
</organism>
<name>A0A804LJV8_MAIZE</name>
<reference evidence="2" key="1">
    <citation type="submission" date="2015-12" db="EMBL/GenBank/DDBJ databases">
        <title>Update maize B73 reference genome by single molecule sequencing technologies.</title>
        <authorList>
            <consortium name="Maize Genome Sequencing Project"/>
            <person name="Ware D."/>
        </authorList>
    </citation>
    <scope>NUCLEOTIDE SEQUENCE [LARGE SCALE GENOMIC DNA]</scope>
    <source>
        <strain evidence="2">cv. B73</strain>
    </source>
</reference>
<reference evidence="1" key="2">
    <citation type="submission" date="2019-07" db="EMBL/GenBank/DDBJ databases">
        <authorList>
            <person name="Seetharam A."/>
            <person name="Woodhouse M."/>
            <person name="Cannon E."/>
        </authorList>
    </citation>
    <scope>NUCLEOTIDE SEQUENCE [LARGE SCALE GENOMIC DNA]</scope>
    <source>
        <strain evidence="1">cv. B73</strain>
    </source>
</reference>
<evidence type="ECO:0000313" key="2">
    <source>
        <dbReference type="Proteomes" id="UP000007305"/>
    </source>
</evidence>
<dbReference type="Gramene" id="Zm00001eb016060_T001">
    <property type="protein sequence ID" value="Zm00001eb016060_P001"/>
    <property type="gene ID" value="Zm00001eb016060"/>
</dbReference>
<evidence type="ECO:0000313" key="1">
    <source>
        <dbReference type="EnsemblPlants" id="Zm00001eb016060_P001"/>
    </source>
</evidence>
<dbReference type="InParanoid" id="A0A804LJV8"/>
<sequence length="165" mass="17324">MPMAELDDHDDGAGDIGGGALGVVPLRDDAVQELAALAELHDEVDGALVPARLPQGHDARALGQVAHDGHLPAHVLHVDGRPQLALGDGLAGEQLLGVPIHTQVCHPELPAVELPVQDVLVIDPDDLAPLVARPEPRAASARRRRRRSALGAASSLRWMRGSARS</sequence>
<dbReference type="AlphaFoldDB" id="A0A804LJV8"/>
<proteinExistence type="predicted"/>
<dbReference type="FunCoup" id="A0A804LJV8">
    <property type="interactions" value="473"/>
</dbReference>
<dbReference type="Proteomes" id="UP000007305">
    <property type="component" value="Chromosome 1"/>
</dbReference>
<keyword evidence="2" id="KW-1185">Reference proteome</keyword>
<reference evidence="1" key="3">
    <citation type="submission" date="2021-05" db="UniProtKB">
        <authorList>
            <consortium name="EnsemblPlants"/>
        </authorList>
    </citation>
    <scope>IDENTIFICATION</scope>
    <source>
        <strain evidence="1">cv. B73</strain>
    </source>
</reference>